<feature type="domain" description="Beta-lactamase-related" evidence="3">
    <location>
        <begin position="33"/>
        <end position="358"/>
    </location>
</feature>
<protein>
    <submittedName>
        <fullName evidence="4">CubicO group peptidase (Beta-lactamase class C family)</fullName>
    </submittedName>
</protein>
<dbReference type="Proteomes" id="UP000521199">
    <property type="component" value="Unassembled WGS sequence"/>
</dbReference>
<dbReference type="PANTHER" id="PTHR46825">
    <property type="entry name" value="D-ALANYL-D-ALANINE-CARBOXYPEPTIDASE/ENDOPEPTIDASE AMPH"/>
    <property type="match status" value="1"/>
</dbReference>
<accession>A0A7W8D9N8</accession>
<proteinExistence type="predicted"/>
<dbReference type="Gene3D" id="3.40.710.10">
    <property type="entry name" value="DD-peptidase/beta-lactamase superfamily"/>
    <property type="match status" value="1"/>
</dbReference>
<dbReference type="EMBL" id="JACHHP010000005">
    <property type="protein sequence ID" value="MBB5209146.1"/>
    <property type="molecule type" value="Genomic_DNA"/>
</dbReference>
<comment type="caution">
    <text evidence="4">The sequence shown here is derived from an EMBL/GenBank/DDBJ whole genome shotgun (WGS) entry which is preliminary data.</text>
</comment>
<gene>
    <name evidence="4" type="ORF">HNQ52_002709</name>
</gene>
<sequence>MRSVLLGVFVAASSTSFSAIAAPQSAEFAGLARLVQNAKEATSFPSGTAIVAIEGGRVVYEGYFGYADIGARTPVDRDTAFYIASATKPFFALNALLQGERGRIDTATNLQAMFPDLAFQRFDANTVTLRDLLSHTSGIDNPALVWATAYSGLHDAATRRALVAQTTPDPDTAHGVFDYSNVGYNIASVWLDEAIGTPWQTQLHDTIFAPLGMHRTTAFIDKARADGWSIARPYSVMSTDRNMPLYLEKSDRTMHAAGGLVASAPDLARFLLAQMPDSSGRSALPAPVIARSHAQQTITDGVAFEDFERSGYAWGWYIGEYKGKRMLHHFGGFAGFHAHLSFIPESNVALVVLNNEDFLAARLTSLIADYAYGVMLRDADTDRRVAARFDALIEKARGLDAAVARQQETLHGRTWNLSRAADAYAGTYTHALLGDVDITLDASGHPHVRWGRLSATALPFDDKDTMRVELVPNSGSVLRFELDEAGVRSLRFEGLAFARRPQRSANPAAATSAATPDSGRNNVFAASTRAMKS</sequence>
<dbReference type="InterPro" id="IPR012338">
    <property type="entry name" value="Beta-lactam/transpept-like"/>
</dbReference>
<reference evidence="4 5" key="1">
    <citation type="submission" date="2020-08" db="EMBL/GenBank/DDBJ databases">
        <title>Genomic Encyclopedia of Type Strains, Phase IV (KMG-IV): sequencing the most valuable type-strain genomes for metagenomic binning, comparative biology and taxonomic classification.</title>
        <authorList>
            <person name="Goeker M."/>
        </authorList>
    </citation>
    <scope>NUCLEOTIDE SEQUENCE [LARGE SCALE GENOMIC DNA]</scope>
    <source>
        <strain evidence="4 5">DSM 24163</strain>
    </source>
</reference>
<evidence type="ECO:0000313" key="5">
    <source>
        <dbReference type="Proteomes" id="UP000521199"/>
    </source>
</evidence>
<feature type="signal peptide" evidence="2">
    <location>
        <begin position="1"/>
        <end position="21"/>
    </location>
</feature>
<dbReference type="RefSeq" id="WP_183961692.1">
    <property type="nucleotide sequence ID" value="NZ_JACHHP010000005.1"/>
</dbReference>
<dbReference type="InterPro" id="IPR001466">
    <property type="entry name" value="Beta-lactam-related"/>
</dbReference>
<dbReference type="SUPFAM" id="SSF56601">
    <property type="entry name" value="beta-lactamase/transpeptidase-like"/>
    <property type="match status" value="1"/>
</dbReference>
<feature type="chain" id="PRO_5030562293" evidence="2">
    <location>
        <begin position="22"/>
        <end position="533"/>
    </location>
</feature>
<evidence type="ECO:0000256" key="1">
    <source>
        <dbReference type="SAM" id="MobiDB-lite"/>
    </source>
</evidence>
<feature type="region of interest" description="Disordered" evidence="1">
    <location>
        <begin position="501"/>
        <end position="533"/>
    </location>
</feature>
<keyword evidence="5" id="KW-1185">Reference proteome</keyword>
<dbReference type="Pfam" id="PF00144">
    <property type="entry name" value="Beta-lactamase"/>
    <property type="match status" value="1"/>
</dbReference>
<dbReference type="InterPro" id="IPR050491">
    <property type="entry name" value="AmpC-like"/>
</dbReference>
<name>A0A7W8D9N8_9GAMM</name>
<dbReference type="AlphaFoldDB" id="A0A7W8D9N8"/>
<evidence type="ECO:0000313" key="4">
    <source>
        <dbReference type="EMBL" id="MBB5209146.1"/>
    </source>
</evidence>
<feature type="compositionally biased region" description="Low complexity" evidence="1">
    <location>
        <begin position="504"/>
        <end position="516"/>
    </location>
</feature>
<dbReference type="PANTHER" id="PTHR46825:SF9">
    <property type="entry name" value="BETA-LACTAMASE-RELATED DOMAIN-CONTAINING PROTEIN"/>
    <property type="match status" value="1"/>
</dbReference>
<keyword evidence="2" id="KW-0732">Signal</keyword>
<evidence type="ECO:0000256" key="2">
    <source>
        <dbReference type="SAM" id="SignalP"/>
    </source>
</evidence>
<organism evidence="4 5">
    <name type="scientific">Chiayiivirga flava</name>
    <dbReference type="NCBI Taxonomy" id="659595"/>
    <lineage>
        <taxon>Bacteria</taxon>
        <taxon>Pseudomonadati</taxon>
        <taxon>Pseudomonadota</taxon>
        <taxon>Gammaproteobacteria</taxon>
        <taxon>Lysobacterales</taxon>
        <taxon>Lysobacteraceae</taxon>
        <taxon>Chiayiivirga</taxon>
    </lineage>
</organism>
<evidence type="ECO:0000259" key="3">
    <source>
        <dbReference type="Pfam" id="PF00144"/>
    </source>
</evidence>